<evidence type="ECO:0000313" key="1">
    <source>
        <dbReference type="EMBL" id="CAG6781273.1"/>
    </source>
</evidence>
<proteinExistence type="predicted"/>
<name>A0A8D9F884_9HEMI</name>
<reference evidence="1" key="1">
    <citation type="submission" date="2021-05" db="EMBL/GenBank/DDBJ databases">
        <authorList>
            <person name="Alioto T."/>
            <person name="Alioto T."/>
            <person name="Gomez Garrido J."/>
        </authorList>
    </citation>
    <scope>NUCLEOTIDE SEQUENCE</scope>
</reference>
<protein>
    <submittedName>
        <fullName evidence="1">Uncharacterized protein</fullName>
    </submittedName>
</protein>
<dbReference type="AlphaFoldDB" id="A0A8D9F884"/>
<organism evidence="1">
    <name type="scientific">Cacopsylla melanoneura</name>
    <dbReference type="NCBI Taxonomy" id="428564"/>
    <lineage>
        <taxon>Eukaryota</taxon>
        <taxon>Metazoa</taxon>
        <taxon>Ecdysozoa</taxon>
        <taxon>Arthropoda</taxon>
        <taxon>Hexapoda</taxon>
        <taxon>Insecta</taxon>
        <taxon>Pterygota</taxon>
        <taxon>Neoptera</taxon>
        <taxon>Paraneoptera</taxon>
        <taxon>Hemiptera</taxon>
        <taxon>Sternorrhyncha</taxon>
        <taxon>Psylloidea</taxon>
        <taxon>Psyllidae</taxon>
        <taxon>Psyllinae</taxon>
        <taxon>Cacopsylla</taxon>
    </lineage>
</organism>
<accession>A0A8D9F884</accession>
<dbReference type="EMBL" id="HBUF01622127">
    <property type="protein sequence ID" value="CAG6781273.1"/>
    <property type="molecule type" value="Transcribed_RNA"/>
</dbReference>
<sequence>MDRIGLDRVIRFPIFCIFRSDPTIFWEKLIRSHLINRIVLSCHLPIYLWEKRIAGKNPNGREQMKASGKAMKIPPMRENLKGFFLSRARFVFFGGTPSI</sequence>